<feature type="site" description="Important for activity" evidence="8 12">
    <location>
        <position position="108"/>
    </location>
</feature>
<reference evidence="17 18" key="1">
    <citation type="journal article" date="2015" name="Int. J. Syst. Evol. Microbiol.">
        <title>Revisiting Corynebacterium glyciniphilum (ex Kubota et al., 1972) sp. nov., nom. rev., isolated from putrefied banana.</title>
        <authorList>
            <person name="Al-Dilaimi A."/>
            <person name="Bednarz H."/>
            <person name="Lomker A."/>
            <person name="Niehaus K."/>
            <person name="Kalinowski J."/>
            <person name="Ruckert C."/>
        </authorList>
    </citation>
    <scope>NUCLEOTIDE SEQUENCE [LARGE SCALE GENOMIC DNA]</scope>
    <source>
        <strain evidence="17">AJ 3170</strain>
    </source>
</reference>
<evidence type="ECO:0000256" key="12">
    <source>
        <dbReference type="PIRSR" id="PIRSR000445-4"/>
    </source>
</evidence>
<dbReference type="STRING" id="1404245.CGLY_03205"/>
<gene>
    <name evidence="8 17" type="primary">hemA</name>
    <name evidence="17" type="ORF">CGLY_03205</name>
</gene>
<feature type="binding site" evidence="8 11">
    <location>
        <begin position="200"/>
        <end position="205"/>
    </location>
    <ligand>
        <name>NADP(+)</name>
        <dbReference type="ChEBI" id="CHEBI:58349"/>
    </ligand>
</feature>
<dbReference type="GO" id="GO:0050661">
    <property type="term" value="F:NADP binding"/>
    <property type="evidence" value="ECO:0007669"/>
    <property type="project" value="InterPro"/>
</dbReference>
<dbReference type="CDD" id="cd05213">
    <property type="entry name" value="NAD_bind_Glutamyl_tRNA_reduct"/>
    <property type="match status" value="1"/>
</dbReference>
<comment type="miscellaneous">
    <text evidence="8">During catalysis, the active site Cys acts as a nucleophile attacking the alpha-carbonyl group of tRNA-bound glutamate with the formation of a thioester intermediate between enzyme and glutamate, and the concomitant release of tRNA(Glu). The thioester intermediate is finally reduced by direct hydride transfer from NADPH, to form the product GSA.</text>
</comment>
<feature type="binding site" evidence="8 10">
    <location>
        <position position="118"/>
    </location>
    <ligand>
        <name>substrate</name>
    </ligand>
</feature>
<feature type="domain" description="Quinate/shikimate 5-dehydrogenase/glutamyl-tRNA reductase" evidence="15">
    <location>
        <begin position="183"/>
        <end position="307"/>
    </location>
</feature>
<comment type="similarity">
    <text evidence="2 8 13">Belongs to the glutamyl-tRNA reductase family.</text>
</comment>
<evidence type="ECO:0000256" key="11">
    <source>
        <dbReference type="PIRSR" id="PIRSR000445-3"/>
    </source>
</evidence>
<dbReference type="InterPro" id="IPR036291">
    <property type="entry name" value="NAD(P)-bd_dom_sf"/>
</dbReference>
<dbReference type="AlphaFoldDB" id="X5DP67"/>
<dbReference type="Proteomes" id="UP000023703">
    <property type="component" value="Chromosome"/>
</dbReference>
<dbReference type="KEGG" id="cgy:CGLY_03205"/>
<feature type="domain" description="Tetrapyrrole biosynthesis glutamyl-tRNA reductase dimerisation" evidence="14">
    <location>
        <begin position="341"/>
        <end position="439"/>
    </location>
</feature>
<dbReference type="HAMAP" id="MF_00087">
    <property type="entry name" value="Glu_tRNA_reductase"/>
    <property type="match status" value="1"/>
</dbReference>
<dbReference type="SUPFAM" id="SSF69075">
    <property type="entry name" value="Glutamyl tRNA-reductase dimerization domain"/>
    <property type="match status" value="1"/>
</dbReference>
<protein>
    <recommendedName>
        <fullName evidence="3 8">Glutamyl-tRNA reductase</fullName>
        <shortName evidence="8">GluTR</shortName>
        <ecNumber evidence="3 8">1.2.1.70</ecNumber>
    </recommendedName>
</protein>
<dbReference type="InterPro" id="IPR015895">
    <property type="entry name" value="4pyrrol_synth_GluRdtase_N"/>
</dbReference>
<comment type="pathway">
    <text evidence="1 8 13">Porphyrin-containing compound metabolism; protoporphyrin-IX biosynthesis; 5-aminolevulinate from L-glutamyl-tRNA(Glu): step 1/2.</text>
</comment>
<evidence type="ECO:0000256" key="8">
    <source>
        <dbReference type="HAMAP-Rule" id="MF_00087"/>
    </source>
</evidence>
<accession>X5DP67</accession>
<dbReference type="Gene3D" id="3.30.460.30">
    <property type="entry name" value="Glutamyl-tRNA reductase, N-terminal domain"/>
    <property type="match status" value="1"/>
</dbReference>
<evidence type="ECO:0000256" key="13">
    <source>
        <dbReference type="RuleBase" id="RU000584"/>
    </source>
</evidence>
<evidence type="ECO:0000256" key="7">
    <source>
        <dbReference type="ARBA" id="ARBA00047464"/>
    </source>
</evidence>
<evidence type="ECO:0000256" key="6">
    <source>
        <dbReference type="ARBA" id="ARBA00023244"/>
    </source>
</evidence>
<evidence type="ECO:0000256" key="3">
    <source>
        <dbReference type="ARBA" id="ARBA00012970"/>
    </source>
</evidence>
<dbReference type="SUPFAM" id="SSF69742">
    <property type="entry name" value="Glutamyl tRNA-reductase catalytic, N-terminal domain"/>
    <property type="match status" value="1"/>
</dbReference>
<evidence type="ECO:0000256" key="2">
    <source>
        <dbReference type="ARBA" id="ARBA00005916"/>
    </source>
</evidence>
<evidence type="ECO:0000313" key="18">
    <source>
        <dbReference type="Proteomes" id="UP000023703"/>
    </source>
</evidence>
<evidence type="ECO:0000256" key="9">
    <source>
        <dbReference type="PIRSR" id="PIRSR000445-1"/>
    </source>
</evidence>
<evidence type="ECO:0000256" key="10">
    <source>
        <dbReference type="PIRSR" id="PIRSR000445-2"/>
    </source>
</evidence>
<feature type="active site" description="Nucleophile" evidence="8 9">
    <location>
        <position position="59"/>
    </location>
</feature>
<dbReference type="RefSeq" id="WP_081803755.1">
    <property type="nucleotide sequence ID" value="NZ_CP006842.1"/>
</dbReference>
<dbReference type="InterPro" id="IPR006151">
    <property type="entry name" value="Shikm_DH/Glu-tRNA_Rdtase"/>
</dbReference>
<feature type="binding site" evidence="8 10">
    <location>
        <begin position="58"/>
        <end position="61"/>
    </location>
    <ligand>
        <name>substrate</name>
    </ligand>
</feature>
<dbReference type="PANTHER" id="PTHR43013">
    <property type="entry name" value="GLUTAMYL-TRNA REDUCTASE"/>
    <property type="match status" value="1"/>
</dbReference>
<keyword evidence="5 8" id="KW-0560">Oxidoreductase</keyword>
<evidence type="ECO:0000256" key="5">
    <source>
        <dbReference type="ARBA" id="ARBA00023002"/>
    </source>
</evidence>
<feature type="domain" description="Glutamyl-tRNA reductase N-terminal" evidence="16">
    <location>
        <begin position="15"/>
        <end position="165"/>
    </location>
</feature>
<keyword evidence="6 8" id="KW-0627">Porphyrin biosynthesis</keyword>
<keyword evidence="18" id="KW-1185">Reference proteome</keyword>
<comment type="subunit">
    <text evidence="8">Homodimer.</text>
</comment>
<dbReference type="InterPro" id="IPR036453">
    <property type="entry name" value="GluRdtase_dimer_dom_sf"/>
</dbReference>
<dbReference type="HOGENOM" id="CLU_035113_4_0_11"/>
<proteinExistence type="inferred from homology"/>
<dbReference type="PIRSF" id="PIRSF000445">
    <property type="entry name" value="4pyrrol_synth_GluRdtase"/>
    <property type="match status" value="1"/>
</dbReference>
<keyword evidence="4 8" id="KW-0521">NADP</keyword>
<dbReference type="PANTHER" id="PTHR43013:SF1">
    <property type="entry name" value="GLUTAMYL-TRNA REDUCTASE"/>
    <property type="match status" value="1"/>
</dbReference>
<dbReference type="Pfam" id="PF01488">
    <property type="entry name" value="Shikimate_DH"/>
    <property type="match status" value="1"/>
</dbReference>
<dbReference type="InterPro" id="IPR036343">
    <property type="entry name" value="GluRdtase_N_sf"/>
</dbReference>
<comment type="domain">
    <text evidence="8">Possesses an unusual extended V-shaped dimeric structure with each monomer consisting of three distinct domains arranged along a curved 'spinal' alpha-helix. The N-terminal catalytic domain specifically recognizes the glutamate moiety of the substrate. The second domain is the NADPH-binding domain, and the third C-terminal domain is responsible for dimerization.</text>
</comment>
<dbReference type="UniPathway" id="UPA00251">
    <property type="reaction ID" value="UER00316"/>
</dbReference>
<sequence>MAGLGITGPAAVLLVGLSFRSAPVPVLEKASVSPEELNSLERDLVGGDCVTEALILSTCNRMEFYVATSAFHPALDHVVETIAAHAQMDAVELEPYLYVRYADAAAEHMLTVAAGLDSMVVGEQQVIGQLRNAYTSASDNGVVGTALHDLTQRALRTGKRVHTETSVDEAGSSMVSFALDHALAELGVQDMSGRDAVVIGAGAMASLASTYLGRSGVRHVTVVNRTVGRAENLAAHAREAGVDAHAVGLDSLVDALRGADVVVSATGAVGTVLGPDDLAATQLERPRRMVLVDLSMPRDIDDAVVDVASGTGAASGADVRLLNIEELTALAGDGARDESAARDIVATELSEYLEQVRVQSVVPTVKALRRRAADVVDDELGQLVRRTPGMGDEDRAEVARTVRRVVDKLLHAPTVQVKKLSSQDGTVNYAEALATLFNLPSGATSVVSQAIEPGDAGKARIGNVLHQGAVNPQEYVEFPDVMSEAPDRTEEAS</sequence>
<dbReference type="InterPro" id="IPR000343">
    <property type="entry name" value="4pyrrol_synth_GluRdtase"/>
</dbReference>
<name>X5DP67_9CORY</name>
<feature type="binding site" evidence="8 10">
    <location>
        <begin position="123"/>
        <end position="125"/>
    </location>
    <ligand>
        <name>substrate</name>
    </ligand>
</feature>
<dbReference type="SUPFAM" id="SSF51735">
    <property type="entry name" value="NAD(P)-binding Rossmann-fold domains"/>
    <property type="match status" value="1"/>
</dbReference>
<comment type="function">
    <text evidence="8">Catalyzes the NADPH-dependent reduction of glutamyl-tRNA(Glu) to glutamate 1-semialdehyde (GSA).</text>
</comment>
<dbReference type="Pfam" id="PF00745">
    <property type="entry name" value="GlutR_dimer"/>
    <property type="match status" value="1"/>
</dbReference>
<evidence type="ECO:0000256" key="4">
    <source>
        <dbReference type="ARBA" id="ARBA00022857"/>
    </source>
</evidence>
<evidence type="ECO:0000256" key="1">
    <source>
        <dbReference type="ARBA" id="ARBA00005059"/>
    </source>
</evidence>
<dbReference type="Gene3D" id="3.40.50.720">
    <property type="entry name" value="NAD(P)-binding Rossmann-like Domain"/>
    <property type="match status" value="1"/>
</dbReference>
<dbReference type="InterPro" id="IPR015896">
    <property type="entry name" value="4pyrrol_synth_GluRdtase_dimer"/>
</dbReference>
<evidence type="ECO:0000259" key="15">
    <source>
        <dbReference type="Pfam" id="PF01488"/>
    </source>
</evidence>
<evidence type="ECO:0000313" key="17">
    <source>
        <dbReference type="EMBL" id="AHW63089.1"/>
    </source>
</evidence>
<comment type="catalytic activity">
    <reaction evidence="7 8 13">
        <text>(S)-4-amino-5-oxopentanoate + tRNA(Glu) + NADP(+) = L-glutamyl-tRNA(Glu) + NADPH + H(+)</text>
        <dbReference type="Rhea" id="RHEA:12344"/>
        <dbReference type="Rhea" id="RHEA-COMP:9663"/>
        <dbReference type="Rhea" id="RHEA-COMP:9680"/>
        <dbReference type="ChEBI" id="CHEBI:15378"/>
        <dbReference type="ChEBI" id="CHEBI:57501"/>
        <dbReference type="ChEBI" id="CHEBI:57783"/>
        <dbReference type="ChEBI" id="CHEBI:58349"/>
        <dbReference type="ChEBI" id="CHEBI:78442"/>
        <dbReference type="ChEBI" id="CHEBI:78520"/>
        <dbReference type="EC" id="1.2.1.70"/>
    </reaction>
</comment>
<dbReference type="NCBIfam" id="NF000744">
    <property type="entry name" value="PRK00045.1-3"/>
    <property type="match status" value="1"/>
</dbReference>
<dbReference type="eggNOG" id="COG0373">
    <property type="taxonomic scope" value="Bacteria"/>
</dbReference>
<dbReference type="OrthoDB" id="110209at2"/>
<dbReference type="GO" id="GO:0019353">
    <property type="term" value="P:protoporphyrinogen IX biosynthetic process from glutamate"/>
    <property type="evidence" value="ECO:0007669"/>
    <property type="project" value="TreeGrafter"/>
</dbReference>
<evidence type="ECO:0000259" key="14">
    <source>
        <dbReference type="Pfam" id="PF00745"/>
    </source>
</evidence>
<organism evidence="17 18">
    <name type="scientific">Corynebacterium glyciniphilum AJ 3170</name>
    <dbReference type="NCBI Taxonomy" id="1404245"/>
    <lineage>
        <taxon>Bacteria</taxon>
        <taxon>Bacillati</taxon>
        <taxon>Actinomycetota</taxon>
        <taxon>Actinomycetes</taxon>
        <taxon>Mycobacteriales</taxon>
        <taxon>Corynebacteriaceae</taxon>
        <taxon>Corynebacterium</taxon>
    </lineage>
</organism>
<feature type="binding site" evidence="8 10">
    <location>
        <position position="129"/>
    </location>
    <ligand>
        <name>substrate</name>
    </ligand>
</feature>
<dbReference type="EMBL" id="CP006842">
    <property type="protein sequence ID" value="AHW63089.1"/>
    <property type="molecule type" value="Genomic_DNA"/>
</dbReference>
<dbReference type="PROSITE" id="PS00747">
    <property type="entry name" value="GLUTR"/>
    <property type="match status" value="1"/>
</dbReference>
<dbReference type="EC" id="1.2.1.70" evidence="3 8"/>
<dbReference type="GO" id="GO:0008883">
    <property type="term" value="F:glutamyl-tRNA reductase activity"/>
    <property type="evidence" value="ECO:0007669"/>
    <property type="project" value="UniProtKB-UniRule"/>
</dbReference>
<evidence type="ECO:0000259" key="16">
    <source>
        <dbReference type="Pfam" id="PF05201"/>
    </source>
</evidence>
<dbReference type="Pfam" id="PF05201">
    <property type="entry name" value="GlutR_N"/>
    <property type="match status" value="1"/>
</dbReference>
<dbReference type="NCBIfam" id="TIGR01035">
    <property type="entry name" value="hemA"/>
    <property type="match status" value="1"/>
</dbReference>
<dbReference type="InterPro" id="IPR018214">
    <property type="entry name" value="GluRdtase_CS"/>
</dbReference>
<dbReference type="FunFam" id="3.30.460.30:FF:000001">
    <property type="entry name" value="Glutamyl-tRNA reductase"/>
    <property type="match status" value="1"/>
</dbReference>